<proteinExistence type="predicted"/>
<sequence length="352" mass="41876">MALPVLHVSISVSEEIKMQHNMWTRSFSRARLRRGSVQTPIRIRYRGGHTRNYPKKSYEMIIRGRTAHFNAEYDDPSLIRNALSFKFLEKIGLPSPKTRHYRIIWNGADKGVYLRLEAVKRRFFRIRGISCKSLMYASNDSANFSLICPDTGERKRSLFEGYTRVIGTARDEEKLKSFIWHLNTLEGAELYRYLNRRLDIGNYLRWLAGAVLTNNYDGFDQNYAIYEHRKSGKYRMIPWDYEGTWGRNCYGRRCSSEMVRIEGYNSLTEKLLRFPEVRSRYKKLLRRLLDRKFTVNYVMPIVNSLYRRISDDVAKDSTRPHDLSDFRAEPDVIRTFIRERRAFLLRELERMS</sequence>
<evidence type="ECO:0000313" key="2">
    <source>
        <dbReference type="Proteomes" id="UP001596528"/>
    </source>
</evidence>
<reference evidence="2" key="1">
    <citation type="journal article" date="2019" name="Int. J. Syst. Evol. Microbiol.">
        <title>The Global Catalogue of Microorganisms (GCM) 10K type strain sequencing project: providing services to taxonomists for standard genome sequencing and annotation.</title>
        <authorList>
            <consortium name="The Broad Institute Genomics Platform"/>
            <consortium name="The Broad Institute Genome Sequencing Center for Infectious Disease"/>
            <person name="Wu L."/>
            <person name="Ma J."/>
        </authorList>
    </citation>
    <scope>NUCLEOTIDE SEQUENCE [LARGE SCALE GENOMIC DNA]</scope>
    <source>
        <strain evidence="2">JCM 18657</strain>
    </source>
</reference>
<dbReference type="PANTHER" id="PTHR40050">
    <property type="entry name" value="INNER SPORE COAT PROTEIN H"/>
    <property type="match status" value="1"/>
</dbReference>
<protein>
    <submittedName>
        <fullName evidence="1">CotH kinase family protein</fullName>
    </submittedName>
</protein>
<keyword evidence="1" id="KW-0808">Transferase</keyword>
<keyword evidence="1" id="KW-0418">Kinase</keyword>
<name>A0ABW2V7B1_9BACL</name>
<keyword evidence="2" id="KW-1185">Reference proteome</keyword>
<dbReference type="PANTHER" id="PTHR40050:SF1">
    <property type="entry name" value="INNER SPORE COAT PROTEIN H"/>
    <property type="match status" value="1"/>
</dbReference>
<dbReference type="GO" id="GO:0016301">
    <property type="term" value="F:kinase activity"/>
    <property type="evidence" value="ECO:0007669"/>
    <property type="project" value="UniProtKB-KW"/>
</dbReference>
<comment type="caution">
    <text evidence="1">The sequence shown here is derived from an EMBL/GenBank/DDBJ whole genome shotgun (WGS) entry which is preliminary data.</text>
</comment>
<gene>
    <name evidence="1" type="ORF">ACFQWB_13590</name>
</gene>
<organism evidence="1 2">
    <name type="scientific">Paenibacillus thermoaerophilus</name>
    <dbReference type="NCBI Taxonomy" id="1215385"/>
    <lineage>
        <taxon>Bacteria</taxon>
        <taxon>Bacillati</taxon>
        <taxon>Bacillota</taxon>
        <taxon>Bacilli</taxon>
        <taxon>Bacillales</taxon>
        <taxon>Paenibacillaceae</taxon>
        <taxon>Paenibacillus</taxon>
    </lineage>
</organism>
<dbReference type="EMBL" id="JBHTGQ010000031">
    <property type="protein sequence ID" value="MFC7750955.1"/>
    <property type="molecule type" value="Genomic_DNA"/>
</dbReference>
<accession>A0ABW2V7B1</accession>
<dbReference type="Pfam" id="PF08757">
    <property type="entry name" value="CotH"/>
    <property type="match status" value="1"/>
</dbReference>
<evidence type="ECO:0000313" key="1">
    <source>
        <dbReference type="EMBL" id="MFC7750955.1"/>
    </source>
</evidence>
<dbReference type="InterPro" id="IPR014867">
    <property type="entry name" value="Spore_coat_CotH_CotH2/3/7"/>
</dbReference>
<dbReference type="Proteomes" id="UP001596528">
    <property type="component" value="Unassembled WGS sequence"/>
</dbReference>
<dbReference type="RefSeq" id="WP_138789238.1">
    <property type="nucleotide sequence ID" value="NZ_JBHTGQ010000031.1"/>
</dbReference>